<organism evidence="1 2">
    <name type="scientific">Parasulfuritortus cantonensis</name>
    <dbReference type="NCBI Taxonomy" id="2528202"/>
    <lineage>
        <taxon>Bacteria</taxon>
        <taxon>Pseudomonadati</taxon>
        <taxon>Pseudomonadota</taxon>
        <taxon>Betaproteobacteria</taxon>
        <taxon>Nitrosomonadales</taxon>
        <taxon>Thiobacillaceae</taxon>
        <taxon>Parasulfuritortus</taxon>
    </lineage>
</organism>
<dbReference type="OrthoDB" id="7335556at2"/>
<protein>
    <submittedName>
        <fullName evidence="1">Uncharacterized protein</fullName>
    </submittedName>
</protein>
<dbReference type="EMBL" id="SJZB01000009">
    <property type="protein sequence ID" value="TCJ18712.1"/>
    <property type="molecule type" value="Genomic_DNA"/>
</dbReference>
<keyword evidence="2" id="KW-1185">Reference proteome</keyword>
<sequence>MNPISDLLTDACLSRFAIDLRLPEHRQIELYTKRKSLAFQDPAPARTLPADLLGVLVAHQLLERALLAADDALMDGVASWQRYLALPRKSATDKLVAEVYRLLRIVRIAAGHRQGHIEFDDGLVRIACVFQRCSLSLNITPVGLALLQSFVRVWLDAPRQPYGEAYVEALLGQYFADIVLEVRKFADEDRVLYQFQQRRYFNRHQRLDCDNPKFGVCDGAIRFEIGALYADPVRYPIDFFVAVNDRLHVVPVEALKDGALAEADLPRWQTRTPFETALPASFRARFGREVMVVGLPMT</sequence>
<reference evidence="1 2" key="1">
    <citation type="submission" date="2019-03" db="EMBL/GenBank/DDBJ databases">
        <title>Genome sequence of Thiobacillaceae bacterium LSR1, a sulfur-oxidizing bacterium isolated from freshwater sediment.</title>
        <authorList>
            <person name="Li S."/>
        </authorList>
    </citation>
    <scope>NUCLEOTIDE SEQUENCE [LARGE SCALE GENOMIC DNA]</scope>
    <source>
        <strain evidence="1 2">LSR1</strain>
    </source>
</reference>
<dbReference type="Proteomes" id="UP000295443">
    <property type="component" value="Unassembled WGS sequence"/>
</dbReference>
<accession>A0A4V2NWU6</accession>
<dbReference type="AlphaFoldDB" id="A0A4V2NWU6"/>
<proteinExistence type="predicted"/>
<evidence type="ECO:0000313" key="2">
    <source>
        <dbReference type="Proteomes" id="UP000295443"/>
    </source>
</evidence>
<name>A0A4V2NWU6_9PROT</name>
<evidence type="ECO:0000313" key="1">
    <source>
        <dbReference type="EMBL" id="TCJ18712.1"/>
    </source>
</evidence>
<gene>
    <name evidence="1" type="ORF">EZJ19_01815</name>
</gene>
<comment type="caution">
    <text evidence="1">The sequence shown here is derived from an EMBL/GenBank/DDBJ whole genome shotgun (WGS) entry which is preliminary data.</text>
</comment>
<dbReference type="RefSeq" id="WP_131444597.1">
    <property type="nucleotide sequence ID" value="NZ_SJZB01000009.1"/>
</dbReference>